<dbReference type="AlphaFoldDB" id="A0AB34FZ74"/>
<comment type="caution">
    <text evidence="3">The sequence shown here is derived from an EMBL/GenBank/DDBJ whole genome shotgun (WGS) entry which is preliminary data.</text>
</comment>
<proteinExistence type="inferred from homology"/>
<sequence>MGASSNTASYLPLRQIDCPDLPNRAQKASPTHHCDLAKKVLFCALWLFIGFWLGLQVHTWRQDEFEIAWSFTDGTASLIAATREDVERSRKTSEVDWFNSTVEYGAANGGGYMATLEMFHQLHCLNMLRKAVHHDYYKRMAPSANGTYPRNLMTHLDHCVEIIRQVISCRGDVGLITFHWVEGNPVPYPDFNTWHQCRDHEEILAWAKTQEAPLTAPLEKKMFTSLVEMPHAP</sequence>
<dbReference type="PANTHER" id="PTHR33365:SF4">
    <property type="entry name" value="CYCLOCHLOROTINE BIOSYNTHESIS PROTEIN O"/>
    <property type="match status" value="1"/>
</dbReference>
<name>A0AB34FZ74_9HYPO</name>
<evidence type="ECO:0000313" key="3">
    <source>
        <dbReference type="EMBL" id="KAJ6443651.1"/>
    </source>
</evidence>
<evidence type="ECO:0000313" key="4">
    <source>
        <dbReference type="Proteomes" id="UP001163105"/>
    </source>
</evidence>
<reference evidence="3" key="1">
    <citation type="submission" date="2023-01" db="EMBL/GenBank/DDBJ databases">
        <title>The growth and conidiation of Purpureocillium lavendulum are regulated by nitrogen source and histone H3K14 acetylation.</title>
        <authorList>
            <person name="Tang P."/>
            <person name="Han J."/>
            <person name="Zhang C."/>
            <person name="Tang P."/>
            <person name="Qi F."/>
            <person name="Zhang K."/>
            <person name="Liang L."/>
        </authorList>
    </citation>
    <scope>NUCLEOTIDE SEQUENCE</scope>
    <source>
        <strain evidence="3">YMF1.00683</strain>
    </source>
</reference>
<dbReference type="Pfam" id="PF11807">
    <property type="entry name" value="UstYa"/>
    <property type="match status" value="1"/>
</dbReference>
<dbReference type="GO" id="GO:0043386">
    <property type="term" value="P:mycotoxin biosynthetic process"/>
    <property type="evidence" value="ECO:0007669"/>
    <property type="project" value="InterPro"/>
</dbReference>
<keyword evidence="4" id="KW-1185">Reference proteome</keyword>
<dbReference type="InterPro" id="IPR021765">
    <property type="entry name" value="UstYa-like"/>
</dbReference>
<organism evidence="3 4">
    <name type="scientific">Purpureocillium lavendulum</name>
    <dbReference type="NCBI Taxonomy" id="1247861"/>
    <lineage>
        <taxon>Eukaryota</taxon>
        <taxon>Fungi</taxon>
        <taxon>Dikarya</taxon>
        <taxon>Ascomycota</taxon>
        <taxon>Pezizomycotina</taxon>
        <taxon>Sordariomycetes</taxon>
        <taxon>Hypocreomycetidae</taxon>
        <taxon>Hypocreales</taxon>
        <taxon>Ophiocordycipitaceae</taxon>
        <taxon>Purpureocillium</taxon>
    </lineage>
</organism>
<gene>
    <name evidence="3" type="ORF">O9K51_04830</name>
</gene>
<evidence type="ECO:0000256" key="2">
    <source>
        <dbReference type="ARBA" id="ARBA00035112"/>
    </source>
</evidence>
<dbReference type="PANTHER" id="PTHR33365">
    <property type="entry name" value="YALI0B05434P"/>
    <property type="match status" value="1"/>
</dbReference>
<dbReference type="EMBL" id="JAQHRD010000003">
    <property type="protein sequence ID" value="KAJ6443651.1"/>
    <property type="molecule type" value="Genomic_DNA"/>
</dbReference>
<comment type="pathway">
    <text evidence="1">Mycotoxin biosynthesis.</text>
</comment>
<comment type="similarity">
    <text evidence="2">Belongs to the ustYa family.</text>
</comment>
<dbReference type="Proteomes" id="UP001163105">
    <property type="component" value="Unassembled WGS sequence"/>
</dbReference>
<protein>
    <submittedName>
        <fullName evidence="3">Zn(2)-Cys(6) zinc finger domain protein</fullName>
    </submittedName>
</protein>
<accession>A0AB34FZ74</accession>
<evidence type="ECO:0000256" key="1">
    <source>
        <dbReference type="ARBA" id="ARBA00004685"/>
    </source>
</evidence>